<evidence type="ECO:0000313" key="3">
    <source>
        <dbReference type="Proteomes" id="UP001235547"/>
    </source>
</evidence>
<name>A0ABY8CWC4_9HYPH</name>
<organism evidence="2 3">
    <name type="scientific">Sinorhizobium numidicum</name>
    <dbReference type="NCBI Taxonomy" id="680248"/>
    <lineage>
        <taxon>Bacteria</taxon>
        <taxon>Pseudomonadati</taxon>
        <taxon>Pseudomonadota</taxon>
        <taxon>Alphaproteobacteria</taxon>
        <taxon>Hyphomicrobiales</taxon>
        <taxon>Rhizobiaceae</taxon>
        <taxon>Sinorhizobium/Ensifer group</taxon>
        <taxon>Sinorhizobium</taxon>
    </lineage>
</organism>
<gene>
    <name evidence="2" type="ORF">PYH38_005229</name>
</gene>
<feature type="region of interest" description="Disordered" evidence="1">
    <location>
        <begin position="1"/>
        <end position="28"/>
    </location>
</feature>
<accession>A0ABY8CWC4</accession>
<feature type="compositionally biased region" description="Basic and acidic residues" evidence="1">
    <location>
        <begin position="1"/>
        <end position="26"/>
    </location>
</feature>
<dbReference type="EMBL" id="CP120371">
    <property type="protein sequence ID" value="WEX82884.1"/>
    <property type="molecule type" value="Genomic_DNA"/>
</dbReference>
<reference evidence="2 3" key="1">
    <citation type="submission" date="2023-03" db="EMBL/GenBank/DDBJ databases">
        <authorList>
            <person name="Kaur S."/>
            <person name="Espinosa-Saiz D."/>
            <person name="Velazquez E."/>
            <person name="Menendez E."/>
            <person name="diCenzo G.C."/>
        </authorList>
    </citation>
    <scope>NUCLEOTIDE SEQUENCE [LARGE SCALE GENOMIC DNA]</scope>
    <source>
        <strain evidence="2 3">LMG 27395</strain>
    </source>
</reference>
<dbReference type="RefSeq" id="WP_280733639.1">
    <property type="nucleotide sequence ID" value="NZ_CP120368.1"/>
</dbReference>
<sequence length="78" mass="8867">MAEELRRDGLRMAHSDNAKPVSDHHPTNMIMRGQQLLSDARVKMDETGIYDGKIEPRRSNALRVEAIPDKGEELKPSR</sequence>
<dbReference type="Proteomes" id="UP001235547">
    <property type="component" value="Chromosome 1"/>
</dbReference>
<keyword evidence="3" id="KW-1185">Reference proteome</keyword>
<proteinExistence type="predicted"/>
<protein>
    <submittedName>
        <fullName evidence="2">Uncharacterized protein</fullName>
    </submittedName>
</protein>
<evidence type="ECO:0000313" key="2">
    <source>
        <dbReference type="EMBL" id="WEX82884.1"/>
    </source>
</evidence>
<evidence type="ECO:0000256" key="1">
    <source>
        <dbReference type="SAM" id="MobiDB-lite"/>
    </source>
</evidence>